<dbReference type="Proteomes" id="UP001145114">
    <property type="component" value="Unassembled WGS sequence"/>
</dbReference>
<reference evidence="1" key="1">
    <citation type="submission" date="2022-06" db="EMBL/GenBank/DDBJ databases">
        <title>Phylogenomic reconstructions and comparative analyses of Kickxellomycotina fungi.</title>
        <authorList>
            <person name="Reynolds N.K."/>
            <person name="Stajich J.E."/>
            <person name="Barry K."/>
            <person name="Grigoriev I.V."/>
            <person name="Crous P."/>
            <person name="Smith M.E."/>
        </authorList>
    </citation>
    <scope>NUCLEOTIDE SEQUENCE</scope>
    <source>
        <strain evidence="1">RSA 2271</strain>
    </source>
</reference>
<organism evidence="1 2">
    <name type="scientific">Spiromyces aspiralis</name>
    <dbReference type="NCBI Taxonomy" id="68401"/>
    <lineage>
        <taxon>Eukaryota</taxon>
        <taxon>Fungi</taxon>
        <taxon>Fungi incertae sedis</taxon>
        <taxon>Zoopagomycota</taxon>
        <taxon>Kickxellomycotina</taxon>
        <taxon>Kickxellomycetes</taxon>
        <taxon>Kickxellales</taxon>
        <taxon>Kickxellaceae</taxon>
        <taxon>Spiromyces</taxon>
    </lineage>
</organism>
<dbReference type="EMBL" id="JAMZIH010005166">
    <property type="protein sequence ID" value="KAJ1675817.1"/>
    <property type="molecule type" value="Genomic_DNA"/>
</dbReference>
<name>A0ACC1HH61_9FUNG</name>
<evidence type="ECO:0000313" key="1">
    <source>
        <dbReference type="EMBL" id="KAJ1675817.1"/>
    </source>
</evidence>
<comment type="caution">
    <text evidence="1">The sequence shown here is derived from an EMBL/GenBank/DDBJ whole genome shotgun (WGS) entry which is preliminary data.</text>
</comment>
<evidence type="ECO:0000313" key="2">
    <source>
        <dbReference type="Proteomes" id="UP001145114"/>
    </source>
</evidence>
<gene>
    <name evidence="1" type="primary">SRP68</name>
    <name evidence="1" type="ORF">EV182_000506</name>
</gene>
<proteinExistence type="predicted"/>
<sequence>MLQGSGKKYQKKAISIEQIRKDVRALEVLVIQAERAWALGMELKESYSRTEEPRQRYHLIRRLRAAAKAAATLVAKVSECCAEVSLVLSAHAYLHYLQALLAFEQEEWERALDYASIAHHLYGVLRKSRSVLSSCSSNATAITAFVAELAPVIRLAAYQIQLPGAQLNNPEGIADIWYDKRQQSGGLKETVVDFASLEAKLDEYQASFDSPAAATSGSVSERVVGEGPATTEVRGEGVAELFEIPWMGRSVRVADQGLKDTIVGCLKSLESLPSLNALLADPNTVKQGTNAVNLSLVASMLGKETLAKWKQAISQAGRYVSELEGHRKTDRTVQTDPKIMHARFTHAYCAYVYYSLQASVCLVLADLVQRREAGRESLAEVFSVVAVEGYSERWDIDPASLDLAKTLGSLWTSTRPSSLMEAYEKLDQLSTTTTTTTASSDGNGSAGAVATAVPLLKIVVLHYLAFQRLRVLGRYVRKLGESIAELSAEALFDVDKLTEEIRTGKAWIVARKQCYLAALHTHPQFRFDRHSPNERPVCRAIGLLRHARDSILPPLAQRCEAARTHSDGQWNVVSHITPQGLKDLEVGIEVGTRVCQAVAVLVEQPEPMTKSRPHPWITAPAAPPGFVPNPVVVKKSRKGAQKKKAKRSAKKSKQRPQVEGESSSVGKRSAARADIVPNLVSLRSPEYAIIPSKPIFYDLANKFIDFDMDVIEFRAASVSNQPGEESMAQAAAAKISSLISGFWGSK</sequence>
<keyword evidence="2" id="KW-1185">Reference proteome</keyword>
<accession>A0ACC1HH61</accession>
<protein>
    <submittedName>
        <fullName evidence="1">Signal recognition particle subunit srp68</fullName>
    </submittedName>
</protein>